<dbReference type="EMBL" id="WNJO01000006">
    <property type="protein sequence ID" value="MTV82304.1"/>
    <property type="molecule type" value="Genomic_DNA"/>
</dbReference>
<keyword evidence="1" id="KW-0812">Transmembrane</keyword>
<name>A0A7X3C3H7_9LACO</name>
<feature type="transmembrane region" description="Helical" evidence="1">
    <location>
        <begin position="35"/>
        <end position="56"/>
    </location>
</feature>
<keyword evidence="3" id="KW-1185">Reference proteome</keyword>
<protein>
    <submittedName>
        <fullName evidence="2">Uncharacterized protein</fullName>
    </submittedName>
</protein>
<evidence type="ECO:0000313" key="2">
    <source>
        <dbReference type="EMBL" id="MTV82304.1"/>
    </source>
</evidence>
<dbReference type="RefSeq" id="WP_155431577.1">
    <property type="nucleotide sequence ID" value="NZ_WNJO01000006.1"/>
</dbReference>
<organism evidence="2 3">
    <name type="scientific">Secundilactobacillus folii</name>
    <dbReference type="NCBI Taxonomy" id="2678357"/>
    <lineage>
        <taxon>Bacteria</taxon>
        <taxon>Bacillati</taxon>
        <taxon>Bacillota</taxon>
        <taxon>Bacilli</taxon>
        <taxon>Lactobacillales</taxon>
        <taxon>Lactobacillaceae</taxon>
        <taxon>Secundilactobacillus</taxon>
    </lineage>
</organism>
<accession>A0A7X3C3H7</accession>
<dbReference type="AlphaFoldDB" id="A0A7X3C3H7"/>
<sequence>MPLVLAMMQLASKYVPKTNFPWDKQLLLHSYGHNLLVSVIIMLFIAVIIWIIRLAFDEKRD</sequence>
<evidence type="ECO:0000313" key="3">
    <source>
        <dbReference type="Proteomes" id="UP000466388"/>
    </source>
</evidence>
<comment type="caution">
    <text evidence="2">The sequence shown here is derived from an EMBL/GenBank/DDBJ whole genome shotgun (WGS) entry which is preliminary data.</text>
</comment>
<reference evidence="2 3" key="1">
    <citation type="submission" date="2019-11" db="EMBL/GenBank/DDBJ databases">
        <title>Lactobacillus sp. nov. CRM56-3, isolated from fermented tea leaves.</title>
        <authorList>
            <person name="Phuengjayaem S."/>
            <person name="Tanasupawat S."/>
        </authorList>
    </citation>
    <scope>NUCLEOTIDE SEQUENCE [LARGE SCALE GENOMIC DNA]</scope>
    <source>
        <strain evidence="2 3">CRM56-3</strain>
    </source>
</reference>
<keyword evidence="1" id="KW-0472">Membrane</keyword>
<proteinExistence type="predicted"/>
<gene>
    <name evidence="2" type="ORF">GM612_06515</name>
</gene>
<keyword evidence="1" id="KW-1133">Transmembrane helix</keyword>
<evidence type="ECO:0000256" key="1">
    <source>
        <dbReference type="SAM" id="Phobius"/>
    </source>
</evidence>
<dbReference type="Proteomes" id="UP000466388">
    <property type="component" value="Unassembled WGS sequence"/>
</dbReference>